<keyword evidence="3" id="KW-1185">Reference proteome</keyword>
<accession>A0A9N8HDY9</accession>
<reference evidence="2" key="1">
    <citation type="submission" date="2020-06" db="EMBL/GenBank/DDBJ databases">
        <authorList>
            <consortium name="Plant Systems Biology data submission"/>
        </authorList>
    </citation>
    <scope>NUCLEOTIDE SEQUENCE</scope>
    <source>
        <strain evidence="2">D6</strain>
    </source>
</reference>
<feature type="region of interest" description="Disordered" evidence="1">
    <location>
        <begin position="1"/>
        <end position="27"/>
    </location>
</feature>
<gene>
    <name evidence="2" type="ORF">SEMRO_382_G131020.1</name>
</gene>
<evidence type="ECO:0000313" key="3">
    <source>
        <dbReference type="Proteomes" id="UP001153069"/>
    </source>
</evidence>
<proteinExistence type="predicted"/>
<dbReference type="AlphaFoldDB" id="A0A9N8HDY9"/>
<dbReference type="EMBL" id="CAICTM010000381">
    <property type="protein sequence ID" value="CAB9509262.1"/>
    <property type="molecule type" value="Genomic_DNA"/>
</dbReference>
<comment type="caution">
    <text evidence="2">The sequence shown here is derived from an EMBL/GenBank/DDBJ whole genome shotgun (WGS) entry which is preliminary data.</text>
</comment>
<dbReference type="Proteomes" id="UP001153069">
    <property type="component" value="Unassembled WGS sequence"/>
</dbReference>
<name>A0A9N8HDY9_9STRA</name>
<evidence type="ECO:0000313" key="2">
    <source>
        <dbReference type="EMBL" id="CAB9509262.1"/>
    </source>
</evidence>
<evidence type="ECO:0000256" key="1">
    <source>
        <dbReference type="SAM" id="MobiDB-lite"/>
    </source>
</evidence>
<sequence>MSGIHSPRATKAKAKAPAPAPAPAEPEAAYPGLSAPMAHGMFRKFNYTTRKTEVAMLCRTILHNGVTENDIEFEWQAPRLLMIRVAWPDWFQMAEQMAQFCVDDEGKMLYPPEHPLTMDTSERNQALVEEDNRIWDYGYICFDQDMVTSEDPAMELLQVDIESRSVKVNVLQLYVKVAPVDTEKKASKVTATRVVKLGTGPHPGGTNAMQT</sequence>
<organism evidence="2 3">
    <name type="scientific">Seminavis robusta</name>
    <dbReference type="NCBI Taxonomy" id="568900"/>
    <lineage>
        <taxon>Eukaryota</taxon>
        <taxon>Sar</taxon>
        <taxon>Stramenopiles</taxon>
        <taxon>Ochrophyta</taxon>
        <taxon>Bacillariophyta</taxon>
        <taxon>Bacillariophyceae</taxon>
        <taxon>Bacillariophycidae</taxon>
        <taxon>Naviculales</taxon>
        <taxon>Naviculaceae</taxon>
        <taxon>Seminavis</taxon>
    </lineage>
</organism>
<protein>
    <submittedName>
        <fullName evidence="2">Uncharacterized protein</fullName>
    </submittedName>
</protein>